<evidence type="ECO:0000313" key="9">
    <source>
        <dbReference type="EMBL" id="CAB4695940.1"/>
    </source>
</evidence>
<dbReference type="InterPro" id="IPR031656">
    <property type="entry name" value="DAO_C"/>
</dbReference>
<dbReference type="PROSITE" id="PS00977">
    <property type="entry name" value="FAD_G3PDH_1"/>
    <property type="match status" value="1"/>
</dbReference>
<keyword evidence="3" id="KW-0285">Flavoprotein</keyword>
<feature type="domain" description="FAD dependent oxidoreductase" evidence="7">
    <location>
        <begin position="25"/>
        <end position="392"/>
    </location>
</feature>
<organism evidence="9">
    <name type="scientific">freshwater metagenome</name>
    <dbReference type="NCBI Taxonomy" id="449393"/>
    <lineage>
        <taxon>unclassified sequences</taxon>
        <taxon>metagenomes</taxon>
        <taxon>ecological metagenomes</taxon>
    </lineage>
</organism>
<proteinExistence type="inferred from homology"/>
<keyword evidence="5" id="KW-0274">FAD</keyword>
<evidence type="ECO:0000256" key="1">
    <source>
        <dbReference type="ARBA" id="ARBA00001974"/>
    </source>
</evidence>
<dbReference type="GO" id="GO:0006071">
    <property type="term" value="P:glycerol metabolic process"/>
    <property type="evidence" value="ECO:0007669"/>
    <property type="project" value="UniProtKB-KW"/>
</dbReference>
<evidence type="ECO:0000256" key="5">
    <source>
        <dbReference type="ARBA" id="ARBA00022827"/>
    </source>
</evidence>
<evidence type="ECO:0000256" key="3">
    <source>
        <dbReference type="ARBA" id="ARBA00022630"/>
    </source>
</evidence>
<evidence type="ECO:0000256" key="2">
    <source>
        <dbReference type="ARBA" id="ARBA00007330"/>
    </source>
</evidence>
<evidence type="ECO:0000259" key="8">
    <source>
        <dbReference type="Pfam" id="PF16901"/>
    </source>
</evidence>
<dbReference type="SUPFAM" id="SSF51905">
    <property type="entry name" value="FAD/NAD(P)-binding domain"/>
    <property type="match status" value="1"/>
</dbReference>
<dbReference type="GO" id="GO:0004368">
    <property type="term" value="F:glycerol-3-phosphate dehydrogenase (quinone) activity"/>
    <property type="evidence" value="ECO:0007669"/>
    <property type="project" value="InterPro"/>
</dbReference>
<evidence type="ECO:0000256" key="6">
    <source>
        <dbReference type="ARBA" id="ARBA00023002"/>
    </source>
</evidence>
<dbReference type="Pfam" id="PF01266">
    <property type="entry name" value="DAO"/>
    <property type="match status" value="1"/>
</dbReference>
<dbReference type="EMBL" id="CAEZXM010000173">
    <property type="protein sequence ID" value="CAB4695940.1"/>
    <property type="molecule type" value="Genomic_DNA"/>
</dbReference>
<evidence type="ECO:0000259" key="7">
    <source>
        <dbReference type="Pfam" id="PF01266"/>
    </source>
</evidence>
<dbReference type="InterPro" id="IPR036188">
    <property type="entry name" value="FAD/NAD-bd_sf"/>
</dbReference>
<dbReference type="PROSITE" id="PS00978">
    <property type="entry name" value="FAD_G3PDH_2"/>
    <property type="match status" value="1"/>
</dbReference>
<dbReference type="PANTHER" id="PTHR11985:SF35">
    <property type="entry name" value="ANAEROBIC GLYCEROL-3-PHOSPHATE DEHYDROGENASE SUBUNIT A"/>
    <property type="match status" value="1"/>
</dbReference>
<dbReference type="PANTHER" id="PTHR11985">
    <property type="entry name" value="GLYCEROL-3-PHOSPHATE DEHYDROGENASE"/>
    <property type="match status" value="1"/>
</dbReference>
<feature type="domain" description="Alpha-glycerophosphate oxidase C-terminal" evidence="8">
    <location>
        <begin position="413"/>
        <end position="525"/>
    </location>
</feature>
<comment type="cofactor">
    <cofactor evidence="1">
        <name>FAD</name>
        <dbReference type="ChEBI" id="CHEBI:57692"/>
    </cofactor>
</comment>
<comment type="similarity">
    <text evidence="2">Belongs to the FAD-dependent glycerol-3-phosphate dehydrogenase family.</text>
</comment>
<keyword evidence="6" id="KW-0560">Oxidoreductase</keyword>
<dbReference type="Gene3D" id="3.30.9.10">
    <property type="entry name" value="D-Amino Acid Oxidase, subunit A, domain 2"/>
    <property type="match status" value="1"/>
</dbReference>
<evidence type="ECO:0000256" key="4">
    <source>
        <dbReference type="ARBA" id="ARBA00022798"/>
    </source>
</evidence>
<reference evidence="9" key="1">
    <citation type="submission" date="2020-05" db="EMBL/GenBank/DDBJ databases">
        <authorList>
            <person name="Chiriac C."/>
            <person name="Salcher M."/>
            <person name="Ghai R."/>
            <person name="Kavagutti S V."/>
        </authorList>
    </citation>
    <scope>NUCLEOTIDE SEQUENCE</scope>
</reference>
<dbReference type="GO" id="GO:0046168">
    <property type="term" value="P:glycerol-3-phosphate catabolic process"/>
    <property type="evidence" value="ECO:0007669"/>
    <property type="project" value="TreeGrafter"/>
</dbReference>
<dbReference type="InterPro" id="IPR038299">
    <property type="entry name" value="DAO_C_sf"/>
</dbReference>
<sequence length="556" mass="59851">MISASSNTSFDRNTMLDRLTNEEFDIVVVGGGITGVGVALDAASRGLRTALVERDDFASGTSSKSSKLVHGGLRYLQQGEVRLVYEALHERQRLRRNAPHLVSVMPFMIPILTKGGVVSRKIARALGSSMWMYDLTGGWRIGKLHKRLRKTAAFQHLPTMHADRLASAYLYYDASADDARLCLTVARTAADHGAAIANQCPVVRITKDSAGRANGVVVRADDREITVRANVVVNAAGVWADDVRALAEATHPDSIRPAKGVHITVPWSKVRNDIAVIIPVPKDRRSLFVVPWGPNPDGTFQYTYVGTTDTDYDGDADDPQCTKDDIDYVLRALNAAVTTDITEADITGVWSGLRPLVKSVESGRTADLSRRHSITTNDAGVISVTGGKLTTYREMAEDTVDEALLQLDRKARCRTKALKLVGAAGFKAGTPGSVEAHLASRHGGQATSVQALIAADPTLGAPLVEGLPYLRAEAIYAVRYEMAQSLDDILTRRTRARLFDRDATMRAAASVAALIAAELGWDDATTATQVASFLASCEDEISAATIGDADLRKAQA</sequence>
<dbReference type="PRINTS" id="PR01001">
    <property type="entry name" value="FADG3PDH"/>
</dbReference>
<name>A0A6J6P938_9ZZZZ</name>
<dbReference type="AlphaFoldDB" id="A0A6J6P938"/>
<dbReference type="Pfam" id="PF16901">
    <property type="entry name" value="DAO_C"/>
    <property type="match status" value="1"/>
</dbReference>
<dbReference type="Gene3D" id="1.10.8.870">
    <property type="entry name" value="Alpha-glycerophosphate oxidase, cap domain"/>
    <property type="match status" value="1"/>
</dbReference>
<accession>A0A6J6P938</accession>
<protein>
    <submittedName>
        <fullName evidence="9">Unannotated protein</fullName>
    </submittedName>
</protein>
<dbReference type="SUPFAM" id="SSF54373">
    <property type="entry name" value="FAD-linked reductases, C-terminal domain"/>
    <property type="match status" value="1"/>
</dbReference>
<dbReference type="InterPro" id="IPR006076">
    <property type="entry name" value="FAD-dep_OxRdtase"/>
</dbReference>
<dbReference type="Gene3D" id="3.50.50.60">
    <property type="entry name" value="FAD/NAD(P)-binding domain"/>
    <property type="match status" value="1"/>
</dbReference>
<dbReference type="InterPro" id="IPR000447">
    <property type="entry name" value="G3P_DH_FAD-dep"/>
</dbReference>
<gene>
    <name evidence="9" type="ORF">UFOPK2366_01005</name>
</gene>
<keyword evidence="4" id="KW-0319">Glycerol metabolism</keyword>